<dbReference type="Pfam" id="PF01607">
    <property type="entry name" value="CBM_14"/>
    <property type="match status" value="1"/>
</dbReference>
<dbReference type="SUPFAM" id="SSF57625">
    <property type="entry name" value="Invertebrate chitin-binding proteins"/>
    <property type="match status" value="1"/>
</dbReference>
<feature type="domain" description="Chitin-binding type-2" evidence="1">
    <location>
        <begin position="153"/>
        <end position="201"/>
    </location>
</feature>
<evidence type="ECO:0000313" key="3">
    <source>
        <dbReference type="Proteomes" id="UP000507470"/>
    </source>
</evidence>
<sequence length="211" mass="23413">MSIWIKTVKLKKEADGPKLLEKDILHFKSKGDVLLCGDFNARCGNLLDFVSSDSADHLPISNDDYPVDFSLNVRNSRDTTVDTRGIFSHARQELYKKSLKGYYKLCKDHICRTDTGTNMKYLVIVLFVGVAFAAPSENKREKRQVLPNCIGVANPCRGSSTSRQFFSHPDATKFIQCDIAGNAFVLTCPSGLVWNQFSTTCVSPFTMVAGG</sequence>
<dbReference type="AlphaFoldDB" id="A0A6J8CFB1"/>
<dbReference type="InterPro" id="IPR002557">
    <property type="entry name" value="Chitin-bd_dom"/>
</dbReference>
<keyword evidence="3" id="KW-1185">Reference proteome</keyword>
<protein>
    <recommendedName>
        <fullName evidence="1">Chitin-binding type-2 domain-containing protein</fullName>
    </recommendedName>
</protein>
<proteinExistence type="predicted"/>
<dbReference type="InterPro" id="IPR036508">
    <property type="entry name" value="Chitin-bd_dom_sf"/>
</dbReference>
<dbReference type="GO" id="GO:0005576">
    <property type="term" value="C:extracellular region"/>
    <property type="evidence" value="ECO:0007669"/>
    <property type="project" value="InterPro"/>
</dbReference>
<evidence type="ECO:0000313" key="2">
    <source>
        <dbReference type="EMBL" id="CAC5393677.1"/>
    </source>
</evidence>
<dbReference type="SMART" id="SM00494">
    <property type="entry name" value="ChtBD2"/>
    <property type="match status" value="1"/>
</dbReference>
<gene>
    <name evidence="2" type="ORF">MCOR_28518</name>
</gene>
<evidence type="ECO:0000259" key="1">
    <source>
        <dbReference type="PROSITE" id="PS50940"/>
    </source>
</evidence>
<dbReference type="GO" id="GO:0008061">
    <property type="term" value="F:chitin binding"/>
    <property type="evidence" value="ECO:0007669"/>
    <property type="project" value="InterPro"/>
</dbReference>
<dbReference type="Proteomes" id="UP000507470">
    <property type="component" value="Unassembled WGS sequence"/>
</dbReference>
<dbReference type="EMBL" id="CACVKT020005206">
    <property type="protein sequence ID" value="CAC5393677.1"/>
    <property type="molecule type" value="Genomic_DNA"/>
</dbReference>
<dbReference type="PROSITE" id="PS50940">
    <property type="entry name" value="CHIT_BIND_II"/>
    <property type="match status" value="1"/>
</dbReference>
<name>A0A6J8CFB1_MYTCO</name>
<accession>A0A6J8CFB1</accession>
<dbReference type="OrthoDB" id="6148433at2759"/>
<dbReference type="Gene3D" id="2.170.140.10">
    <property type="entry name" value="Chitin binding domain"/>
    <property type="match status" value="1"/>
</dbReference>
<reference evidence="2 3" key="1">
    <citation type="submission" date="2020-06" db="EMBL/GenBank/DDBJ databases">
        <authorList>
            <person name="Li R."/>
            <person name="Bekaert M."/>
        </authorList>
    </citation>
    <scope>NUCLEOTIDE SEQUENCE [LARGE SCALE GENOMIC DNA]</scope>
    <source>
        <strain evidence="3">wild</strain>
    </source>
</reference>
<organism evidence="2 3">
    <name type="scientific">Mytilus coruscus</name>
    <name type="common">Sea mussel</name>
    <dbReference type="NCBI Taxonomy" id="42192"/>
    <lineage>
        <taxon>Eukaryota</taxon>
        <taxon>Metazoa</taxon>
        <taxon>Spiralia</taxon>
        <taxon>Lophotrochozoa</taxon>
        <taxon>Mollusca</taxon>
        <taxon>Bivalvia</taxon>
        <taxon>Autobranchia</taxon>
        <taxon>Pteriomorphia</taxon>
        <taxon>Mytilida</taxon>
        <taxon>Mytiloidea</taxon>
        <taxon>Mytilidae</taxon>
        <taxon>Mytilinae</taxon>
        <taxon>Mytilus</taxon>
    </lineage>
</organism>